<keyword evidence="1" id="KW-0863">Zinc-finger</keyword>
<feature type="compositionally biased region" description="Basic residues" evidence="2">
    <location>
        <begin position="30"/>
        <end position="45"/>
    </location>
</feature>
<dbReference type="GO" id="GO:0003676">
    <property type="term" value="F:nucleic acid binding"/>
    <property type="evidence" value="ECO:0007669"/>
    <property type="project" value="InterPro"/>
</dbReference>
<proteinExistence type="predicted"/>
<accession>A0A6L2J254</accession>
<reference evidence="4" key="1">
    <citation type="journal article" date="2019" name="Sci. Rep.">
        <title>Draft genome of Tanacetum cinerariifolium, the natural source of mosquito coil.</title>
        <authorList>
            <person name="Yamashiro T."/>
            <person name="Shiraishi A."/>
            <person name="Satake H."/>
            <person name="Nakayama K."/>
        </authorList>
    </citation>
    <scope>NUCLEOTIDE SEQUENCE</scope>
</reference>
<evidence type="ECO:0000259" key="3">
    <source>
        <dbReference type="PROSITE" id="PS50158"/>
    </source>
</evidence>
<feature type="domain" description="CCHC-type" evidence="3">
    <location>
        <begin position="79"/>
        <end position="95"/>
    </location>
</feature>
<evidence type="ECO:0000256" key="1">
    <source>
        <dbReference type="PROSITE-ProRule" id="PRU00047"/>
    </source>
</evidence>
<dbReference type="GO" id="GO:0008270">
    <property type="term" value="F:zinc ion binding"/>
    <property type="evidence" value="ECO:0007669"/>
    <property type="project" value="UniProtKB-KW"/>
</dbReference>
<dbReference type="Pfam" id="PF00098">
    <property type="entry name" value="zf-CCHC"/>
    <property type="match status" value="1"/>
</dbReference>
<keyword evidence="1" id="KW-0479">Metal-binding</keyword>
<evidence type="ECO:0000256" key="2">
    <source>
        <dbReference type="SAM" id="MobiDB-lite"/>
    </source>
</evidence>
<comment type="caution">
    <text evidence="4">The sequence shown here is derived from an EMBL/GenBank/DDBJ whole genome shotgun (WGS) entry which is preliminary data.</text>
</comment>
<protein>
    <submittedName>
        <fullName evidence="4">Zinc finger, CCHC-type</fullName>
    </submittedName>
</protein>
<evidence type="ECO:0000313" key="4">
    <source>
        <dbReference type="EMBL" id="GEU31118.1"/>
    </source>
</evidence>
<dbReference type="Gene3D" id="4.10.60.10">
    <property type="entry name" value="Zinc finger, CCHC-type"/>
    <property type="match status" value="1"/>
</dbReference>
<dbReference type="InterPro" id="IPR001878">
    <property type="entry name" value="Znf_CCHC"/>
</dbReference>
<sequence>LKTYEERIKYKKGKEVYHQERLMFTRHDNRGKHFRGRGRGKHRFSHDKNHENFKEKENSHKSYNESNFKKPNHDNSKIRCYKCKKIGHIAPKCPQRTNPNEQSNLVEEDLEPTLLMVTFEEEEYDKVSLHQEDVGYKETNTDSLWYLDNGASNHVTRIREHFKELDEKVGGKGTNIAYLLLYVDDIILTASSTSLLQKIISSLHEYRGVTNAVAETAWVRNLLRELNSPLCTATLVRVLHVPSKYQYADIFTKGLPSPPFTEFRSSLSVRPSPASTTGAY</sequence>
<keyword evidence="1" id="KW-0862">Zinc</keyword>
<dbReference type="PROSITE" id="PS50158">
    <property type="entry name" value="ZF_CCHC"/>
    <property type="match status" value="1"/>
</dbReference>
<feature type="non-terminal residue" evidence="4">
    <location>
        <position position="1"/>
    </location>
</feature>
<feature type="region of interest" description="Disordered" evidence="2">
    <location>
        <begin position="30"/>
        <end position="71"/>
    </location>
</feature>
<dbReference type="SUPFAM" id="SSF57756">
    <property type="entry name" value="Retrovirus zinc finger-like domains"/>
    <property type="match status" value="1"/>
</dbReference>
<dbReference type="AlphaFoldDB" id="A0A6L2J254"/>
<gene>
    <name evidence="4" type="ORF">Tci_003096</name>
</gene>
<dbReference type="SMART" id="SM00343">
    <property type="entry name" value="ZnF_C2HC"/>
    <property type="match status" value="1"/>
</dbReference>
<name>A0A6L2J254_TANCI</name>
<dbReference type="InterPro" id="IPR036875">
    <property type="entry name" value="Znf_CCHC_sf"/>
</dbReference>
<feature type="compositionally biased region" description="Basic and acidic residues" evidence="2">
    <location>
        <begin position="46"/>
        <end position="71"/>
    </location>
</feature>
<organism evidence="4">
    <name type="scientific">Tanacetum cinerariifolium</name>
    <name type="common">Dalmatian daisy</name>
    <name type="synonym">Chrysanthemum cinerariifolium</name>
    <dbReference type="NCBI Taxonomy" id="118510"/>
    <lineage>
        <taxon>Eukaryota</taxon>
        <taxon>Viridiplantae</taxon>
        <taxon>Streptophyta</taxon>
        <taxon>Embryophyta</taxon>
        <taxon>Tracheophyta</taxon>
        <taxon>Spermatophyta</taxon>
        <taxon>Magnoliopsida</taxon>
        <taxon>eudicotyledons</taxon>
        <taxon>Gunneridae</taxon>
        <taxon>Pentapetalae</taxon>
        <taxon>asterids</taxon>
        <taxon>campanulids</taxon>
        <taxon>Asterales</taxon>
        <taxon>Asteraceae</taxon>
        <taxon>Asteroideae</taxon>
        <taxon>Anthemideae</taxon>
        <taxon>Anthemidinae</taxon>
        <taxon>Tanacetum</taxon>
    </lineage>
</organism>
<dbReference type="EMBL" id="BKCJ010000220">
    <property type="protein sequence ID" value="GEU31118.1"/>
    <property type="molecule type" value="Genomic_DNA"/>
</dbReference>